<keyword evidence="5" id="KW-1185">Reference proteome</keyword>
<accession>A0ABT9B1S6</accession>
<dbReference type="EMBL" id="JAUQTA010000001">
    <property type="protein sequence ID" value="MDO7867572.1"/>
    <property type="molecule type" value="Genomic_DNA"/>
</dbReference>
<keyword evidence="2" id="KW-0812">Transmembrane</keyword>
<feature type="region of interest" description="Disordered" evidence="1">
    <location>
        <begin position="1"/>
        <end position="31"/>
    </location>
</feature>
<proteinExistence type="predicted"/>
<keyword evidence="2" id="KW-0472">Membrane</keyword>
<dbReference type="RefSeq" id="WP_305026963.1">
    <property type="nucleotide sequence ID" value="NZ_JAUQTA010000001.1"/>
</dbReference>
<reference evidence="4 5" key="1">
    <citation type="submission" date="2023-07" db="EMBL/GenBank/DDBJ databases">
        <title>Nocardioides sp. nov WY-20 isolated from soil.</title>
        <authorList>
            <person name="Liu B."/>
            <person name="Wan Y."/>
        </authorList>
    </citation>
    <scope>NUCLEOTIDE SEQUENCE [LARGE SCALE GENOMIC DNA]</scope>
    <source>
        <strain evidence="4 5">WY-20</strain>
    </source>
</reference>
<evidence type="ECO:0000313" key="5">
    <source>
        <dbReference type="Proteomes" id="UP001233314"/>
    </source>
</evidence>
<dbReference type="Pfam" id="PF14016">
    <property type="entry name" value="DUF4232"/>
    <property type="match status" value="1"/>
</dbReference>
<sequence length="404" mass="41394">MSDRDPLDQLARFGSGGPVSPLPPAEVRRLGDRRRARRTALTGVAGAVAVLAVVVPAGLHALRDAGPAPTPPTSSGTAAASIPDDFPLGLGAQDYGSDGHVEGPGRDVAGPTPTPCDADPLGSSPSTDRLGFANIAVEFEDYRHLSLYEDEQAAREVMQAARDAVAACPTEAFDSMTLTWWSRTADTGYESQTFSQGVRNAIGGTTYQLTRVGRAVLTVAFSGEGVAAPRELTAITRQIAPHMCVFTAGGCDASGASTTATPTATTPDCLRADLSVSTVPLDSAAGSAYAEVRFTNTSGHPCALHGTTTLRAVTAIGLGPGGNTATTEAFTLPPGTYAAATVRDTNPDNFPAAECTPSTVVAWRITIPGSGDTTDVDPAGHDTACTEIGNVSIDPWRLVADGGT</sequence>
<name>A0ABT9B1S6_9ACTN</name>
<comment type="caution">
    <text evidence="4">The sequence shown here is derived from an EMBL/GenBank/DDBJ whole genome shotgun (WGS) entry which is preliminary data.</text>
</comment>
<evidence type="ECO:0000256" key="2">
    <source>
        <dbReference type="SAM" id="Phobius"/>
    </source>
</evidence>
<feature type="transmembrane region" description="Helical" evidence="2">
    <location>
        <begin position="39"/>
        <end position="62"/>
    </location>
</feature>
<gene>
    <name evidence="4" type="ORF">Q5722_04230</name>
</gene>
<dbReference type="InterPro" id="IPR025326">
    <property type="entry name" value="DUF4232"/>
</dbReference>
<feature type="region of interest" description="Disordered" evidence="1">
    <location>
        <begin position="65"/>
        <end position="125"/>
    </location>
</feature>
<evidence type="ECO:0000256" key="1">
    <source>
        <dbReference type="SAM" id="MobiDB-lite"/>
    </source>
</evidence>
<feature type="domain" description="DUF4232" evidence="3">
    <location>
        <begin position="269"/>
        <end position="396"/>
    </location>
</feature>
<keyword evidence="2" id="KW-1133">Transmembrane helix</keyword>
<evidence type="ECO:0000313" key="4">
    <source>
        <dbReference type="EMBL" id="MDO7867572.1"/>
    </source>
</evidence>
<organism evidence="4 5">
    <name type="scientific">Nocardioides jiangxiensis</name>
    <dbReference type="NCBI Taxonomy" id="3064524"/>
    <lineage>
        <taxon>Bacteria</taxon>
        <taxon>Bacillati</taxon>
        <taxon>Actinomycetota</taxon>
        <taxon>Actinomycetes</taxon>
        <taxon>Propionibacteriales</taxon>
        <taxon>Nocardioidaceae</taxon>
        <taxon>Nocardioides</taxon>
    </lineage>
</organism>
<evidence type="ECO:0000259" key="3">
    <source>
        <dbReference type="Pfam" id="PF14016"/>
    </source>
</evidence>
<protein>
    <submittedName>
        <fullName evidence="4">DUF4232 domain-containing protein</fullName>
    </submittedName>
</protein>
<dbReference type="Proteomes" id="UP001233314">
    <property type="component" value="Unassembled WGS sequence"/>
</dbReference>